<accession>A0AAV5BEU3</accession>
<keyword evidence="2" id="KW-1185">Reference proteome</keyword>
<dbReference type="Proteomes" id="UP001054889">
    <property type="component" value="Unassembled WGS sequence"/>
</dbReference>
<comment type="caution">
    <text evidence="1">The sequence shown here is derived from an EMBL/GenBank/DDBJ whole genome shotgun (WGS) entry which is preliminary data.</text>
</comment>
<name>A0AAV5BEU3_ELECO</name>
<reference evidence="1" key="2">
    <citation type="submission" date="2021-12" db="EMBL/GenBank/DDBJ databases">
        <title>Resequencing data analysis of finger millet.</title>
        <authorList>
            <person name="Hatakeyama M."/>
            <person name="Aluri S."/>
            <person name="Balachadran M.T."/>
            <person name="Sivarajan S.R."/>
            <person name="Poveda L."/>
            <person name="Shimizu-Inatsugi R."/>
            <person name="Schlapbach R."/>
            <person name="Sreeman S.M."/>
            <person name="Shimizu K.K."/>
        </authorList>
    </citation>
    <scope>NUCLEOTIDE SEQUENCE</scope>
</reference>
<sequence>MRQDNWVLIELDDGGLGRFLTVRAQRQLEVTCGGDGLDATASLSALSSLETEMSGVSSRWTGNLMRAAWSFNSQTILPV</sequence>
<organism evidence="1 2">
    <name type="scientific">Eleusine coracana subsp. coracana</name>
    <dbReference type="NCBI Taxonomy" id="191504"/>
    <lineage>
        <taxon>Eukaryota</taxon>
        <taxon>Viridiplantae</taxon>
        <taxon>Streptophyta</taxon>
        <taxon>Embryophyta</taxon>
        <taxon>Tracheophyta</taxon>
        <taxon>Spermatophyta</taxon>
        <taxon>Magnoliopsida</taxon>
        <taxon>Liliopsida</taxon>
        <taxon>Poales</taxon>
        <taxon>Poaceae</taxon>
        <taxon>PACMAD clade</taxon>
        <taxon>Chloridoideae</taxon>
        <taxon>Cynodonteae</taxon>
        <taxon>Eleusininae</taxon>
        <taxon>Eleusine</taxon>
    </lineage>
</organism>
<proteinExistence type="predicted"/>
<dbReference type="EMBL" id="BQKI01000001">
    <property type="protein sequence ID" value="GJM85021.1"/>
    <property type="molecule type" value="Genomic_DNA"/>
</dbReference>
<gene>
    <name evidence="1" type="primary">ga00749</name>
    <name evidence="1" type="ORF">PR202_ga00749</name>
</gene>
<evidence type="ECO:0000313" key="2">
    <source>
        <dbReference type="Proteomes" id="UP001054889"/>
    </source>
</evidence>
<protein>
    <submittedName>
        <fullName evidence="1">Uncharacterized protein</fullName>
    </submittedName>
</protein>
<reference evidence="1" key="1">
    <citation type="journal article" date="2018" name="DNA Res.">
        <title>Multiple hybrid de novo genome assembly of finger millet, an orphan allotetraploid crop.</title>
        <authorList>
            <person name="Hatakeyama M."/>
            <person name="Aluri S."/>
            <person name="Balachadran M.T."/>
            <person name="Sivarajan S.R."/>
            <person name="Patrignani A."/>
            <person name="Gruter S."/>
            <person name="Poveda L."/>
            <person name="Shimizu-Inatsugi R."/>
            <person name="Baeten J."/>
            <person name="Francoijs K.J."/>
            <person name="Nataraja K.N."/>
            <person name="Reddy Y.A.N."/>
            <person name="Phadnis S."/>
            <person name="Ravikumar R.L."/>
            <person name="Schlapbach R."/>
            <person name="Sreeman S.M."/>
            <person name="Shimizu K.K."/>
        </authorList>
    </citation>
    <scope>NUCLEOTIDE SEQUENCE</scope>
</reference>
<evidence type="ECO:0000313" key="1">
    <source>
        <dbReference type="EMBL" id="GJM85021.1"/>
    </source>
</evidence>
<dbReference type="AlphaFoldDB" id="A0AAV5BEU3"/>